<keyword evidence="2" id="KW-1133">Transmembrane helix</keyword>
<feature type="transmembrane region" description="Helical" evidence="2">
    <location>
        <begin position="123"/>
        <end position="141"/>
    </location>
</feature>
<name>A0AAE4U424_9ACTN</name>
<feature type="transmembrane region" description="Helical" evidence="2">
    <location>
        <begin position="153"/>
        <end position="171"/>
    </location>
</feature>
<dbReference type="RefSeq" id="WP_006437225.1">
    <property type="nucleotide sequence ID" value="NZ_CP091855.1"/>
</dbReference>
<organism evidence="4 6">
    <name type="scientific">Gordonia amicalis</name>
    <dbReference type="NCBI Taxonomy" id="89053"/>
    <lineage>
        <taxon>Bacteria</taxon>
        <taxon>Bacillati</taxon>
        <taxon>Actinomycetota</taxon>
        <taxon>Actinomycetes</taxon>
        <taxon>Mycobacteriales</taxon>
        <taxon>Gordoniaceae</taxon>
        <taxon>Gordonia</taxon>
    </lineage>
</organism>
<evidence type="ECO:0000313" key="4">
    <source>
        <dbReference type="EMBL" id="MDV6310800.1"/>
    </source>
</evidence>
<feature type="region of interest" description="Disordered" evidence="1">
    <location>
        <begin position="1"/>
        <end position="69"/>
    </location>
</feature>
<keyword evidence="5" id="KW-1185">Reference proteome</keyword>
<sequence length="207" mass="22513">MTYQDPRGPHRDPDPRTARYESGYNPDSRAYSRQDPYAEPYRDPYPADGPAAPGGYAEQPLPDRAPRRAPDVNPVTFAGGVVMTGVVTGLAAWLVAWIIAAFVEKVNESGKLGVWNPVAASEIWFGVVGFLCALAAGALWYVLQLITPAPNQFYRWIVGLLLIAAVLIPILTYQQTSVGIETAILHFVIGLPPLTIIPAMGIKSLQR</sequence>
<reference evidence="4 5" key="1">
    <citation type="submission" date="2023-10" db="EMBL/GenBank/DDBJ databases">
        <title>Development of a sustainable strategy for remediation of hydrocarbon-contaminated territories based on the waste exchange concept.</title>
        <authorList>
            <person name="Krivoruchko A."/>
        </authorList>
    </citation>
    <scope>NUCLEOTIDE SEQUENCE</scope>
    <source>
        <strain evidence="3 5">IEGM 1266</strain>
        <strain evidence="4">IEGM 1279</strain>
    </source>
</reference>
<accession>A0AAE4U424</accession>
<evidence type="ECO:0000256" key="1">
    <source>
        <dbReference type="SAM" id="MobiDB-lite"/>
    </source>
</evidence>
<evidence type="ECO:0000313" key="5">
    <source>
        <dbReference type="Proteomes" id="UP001185779"/>
    </source>
</evidence>
<dbReference type="Proteomes" id="UP001185922">
    <property type="component" value="Unassembled WGS sequence"/>
</dbReference>
<dbReference type="AlphaFoldDB" id="A0AAE4U424"/>
<evidence type="ECO:0000313" key="3">
    <source>
        <dbReference type="EMBL" id="MDV6308855.1"/>
    </source>
</evidence>
<evidence type="ECO:0000313" key="6">
    <source>
        <dbReference type="Proteomes" id="UP001185922"/>
    </source>
</evidence>
<keyword evidence="2" id="KW-0812">Transmembrane</keyword>
<comment type="caution">
    <text evidence="4">The sequence shown here is derived from an EMBL/GenBank/DDBJ whole genome shotgun (WGS) entry which is preliminary data.</text>
</comment>
<dbReference type="EMBL" id="JAWLKH010000002">
    <property type="protein sequence ID" value="MDV6310800.1"/>
    <property type="molecule type" value="Genomic_DNA"/>
</dbReference>
<feature type="transmembrane region" description="Helical" evidence="2">
    <location>
        <begin position="183"/>
        <end position="202"/>
    </location>
</feature>
<feature type="compositionally biased region" description="Low complexity" evidence="1">
    <location>
        <begin position="44"/>
        <end position="57"/>
    </location>
</feature>
<protein>
    <submittedName>
        <fullName evidence="4">Uncharacterized protein</fullName>
    </submittedName>
</protein>
<keyword evidence="2" id="KW-0472">Membrane</keyword>
<evidence type="ECO:0000256" key="2">
    <source>
        <dbReference type="SAM" id="Phobius"/>
    </source>
</evidence>
<dbReference type="Proteomes" id="UP001185779">
    <property type="component" value="Unassembled WGS sequence"/>
</dbReference>
<feature type="compositionally biased region" description="Basic and acidic residues" evidence="1">
    <location>
        <begin position="7"/>
        <end position="19"/>
    </location>
</feature>
<feature type="transmembrane region" description="Helical" evidence="2">
    <location>
        <begin position="77"/>
        <end position="103"/>
    </location>
</feature>
<dbReference type="EMBL" id="JAWLKI010000019">
    <property type="protein sequence ID" value="MDV6308855.1"/>
    <property type="molecule type" value="Genomic_DNA"/>
</dbReference>
<proteinExistence type="predicted"/>
<gene>
    <name evidence="3" type="ORF">R3P94_16350</name>
    <name evidence="4" type="ORF">R3Q15_02605</name>
</gene>
<dbReference type="GeneID" id="77172211"/>